<keyword evidence="2" id="KW-1185">Reference proteome</keyword>
<gene>
    <name evidence="1" type="ORF">DY251_11175</name>
</gene>
<dbReference type="RefSeq" id="WP_116623980.1">
    <property type="nucleotide sequence ID" value="NZ_QURN01000007.1"/>
</dbReference>
<accession>A0A371XE86</accession>
<proteinExistence type="predicted"/>
<reference evidence="2" key="1">
    <citation type="submission" date="2018-08" db="EMBL/GenBank/DDBJ databases">
        <authorList>
            <person name="Im W.T."/>
        </authorList>
    </citation>
    <scope>NUCLEOTIDE SEQUENCE [LARGE SCALE GENOMIC DNA]</scope>
    <source>
        <strain evidence="2">LA-28</strain>
    </source>
</reference>
<protein>
    <submittedName>
        <fullName evidence="1">EAL domain-containing protein</fullName>
    </submittedName>
</protein>
<comment type="caution">
    <text evidence="1">The sequence shown here is derived from an EMBL/GenBank/DDBJ whole genome shotgun (WGS) entry which is preliminary data.</text>
</comment>
<organism evidence="1 2">
    <name type="scientific">Mesorhizobium denitrificans</name>
    <dbReference type="NCBI Taxonomy" id="2294114"/>
    <lineage>
        <taxon>Bacteria</taxon>
        <taxon>Pseudomonadati</taxon>
        <taxon>Pseudomonadota</taxon>
        <taxon>Alphaproteobacteria</taxon>
        <taxon>Hyphomicrobiales</taxon>
        <taxon>Phyllobacteriaceae</taxon>
        <taxon>Mesorhizobium</taxon>
    </lineage>
</organism>
<dbReference type="Proteomes" id="UP000262379">
    <property type="component" value="Unassembled WGS sequence"/>
</dbReference>
<evidence type="ECO:0000313" key="1">
    <source>
        <dbReference type="EMBL" id="RFC67547.1"/>
    </source>
</evidence>
<name>A0A371XE86_9HYPH</name>
<dbReference type="AlphaFoldDB" id="A0A371XE86"/>
<evidence type="ECO:0000313" key="2">
    <source>
        <dbReference type="Proteomes" id="UP000262379"/>
    </source>
</evidence>
<dbReference type="EMBL" id="QURN01000007">
    <property type="protein sequence ID" value="RFC67547.1"/>
    <property type="molecule type" value="Genomic_DNA"/>
</dbReference>
<sequence length="265" mass="28112">METILSDEVGIEFALLGKFRARARYRPVYARMDERLFPVAAQGIAAISLEGRDVSAEAVLGNTPSAAARQALELLALTLAIRNHARSDADALDLFVDFPSASGTGLRLAVDMLQDLANERHQQISVFVSSADTDSVEHLRHCGIRIGLVARLDDPMLSETIGAVKPDTIRMEGDWLERAAKSDALAALLGRFVTSCHEVGAQVMVADVDGRAKTLAALGIEADYLAGDALGVALPAGAVMDLSPLAVSGLTVPNVVPFARRSRLG</sequence>